<evidence type="ECO:0000256" key="8">
    <source>
        <dbReference type="ARBA" id="ARBA00023264"/>
    </source>
</evidence>
<evidence type="ECO:0000313" key="20">
    <source>
        <dbReference type="EMBL" id="PIW15932.1"/>
    </source>
</evidence>
<feature type="binding site" evidence="13">
    <location>
        <position position="191"/>
    </location>
    <ligand>
        <name>sn-glycerol 3-phosphate</name>
        <dbReference type="ChEBI" id="CHEBI:57597"/>
    </ligand>
</feature>
<evidence type="ECO:0000256" key="4">
    <source>
        <dbReference type="ARBA" id="ARBA00023002"/>
    </source>
</evidence>
<keyword evidence="6 13" id="KW-0443">Lipid metabolism</keyword>
<feature type="binding site" evidence="13">
    <location>
        <position position="108"/>
    </location>
    <ligand>
        <name>sn-glycerol 3-phosphate</name>
        <dbReference type="ChEBI" id="CHEBI:57597"/>
    </ligand>
</feature>
<dbReference type="SUPFAM" id="SSF51735">
    <property type="entry name" value="NAD(P)-binding Rossmann-fold domains"/>
    <property type="match status" value="1"/>
</dbReference>
<comment type="subcellular location">
    <subcellularLocation>
        <location evidence="13">Cytoplasm</location>
    </subcellularLocation>
</comment>
<dbReference type="FunFam" id="3.40.50.720:FF:000019">
    <property type="entry name" value="Glycerol-3-phosphate dehydrogenase [NAD(P)+]"/>
    <property type="match status" value="1"/>
</dbReference>
<dbReference type="PANTHER" id="PTHR11728">
    <property type="entry name" value="GLYCEROL-3-PHOSPHATE DEHYDROGENASE"/>
    <property type="match status" value="1"/>
</dbReference>
<evidence type="ECO:0000256" key="3">
    <source>
        <dbReference type="ARBA" id="ARBA00022857"/>
    </source>
</evidence>
<evidence type="ECO:0000256" key="6">
    <source>
        <dbReference type="ARBA" id="ARBA00023098"/>
    </source>
</evidence>
<dbReference type="PRINTS" id="PR00077">
    <property type="entry name" value="GPDHDRGNASE"/>
</dbReference>
<dbReference type="PANTHER" id="PTHR11728:SF1">
    <property type="entry name" value="GLYCEROL-3-PHOSPHATE DEHYDROGENASE [NAD(+)] 2, CHLOROPLASTIC"/>
    <property type="match status" value="1"/>
</dbReference>
<dbReference type="InterPro" id="IPR006168">
    <property type="entry name" value="G3P_DH_NAD-dep"/>
</dbReference>
<dbReference type="HAMAP" id="MF_00394">
    <property type="entry name" value="NAD_Glyc3P_dehydrog"/>
    <property type="match status" value="1"/>
</dbReference>
<comment type="similarity">
    <text evidence="1 13 17">Belongs to the NAD-dependent glycerol-3-phosphate dehydrogenase family.</text>
</comment>
<dbReference type="GO" id="GO:0046168">
    <property type="term" value="P:glycerol-3-phosphate catabolic process"/>
    <property type="evidence" value="ECO:0007669"/>
    <property type="project" value="InterPro"/>
</dbReference>
<feature type="binding site" evidence="13">
    <location>
        <position position="14"/>
    </location>
    <ligand>
        <name>NADPH</name>
        <dbReference type="ChEBI" id="CHEBI:57783"/>
    </ligand>
</feature>
<feature type="binding site" evidence="13">
    <location>
        <position position="51"/>
    </location>
    <ligand>
        <name>NADPH</name>
        <dbReference type="ChEBI" id="CHEBI:57783"/>
    </ligand>
</feature>
<organism evidence="20 21">
    <name type="scientific">bacterium (Candidatus Blackallbacteria) CG17_big_fil_post_rev_8_21_14_2_50_48_46</name>
    <dbReference type="NCBI Taxonomy" id="2014261"/>
    <lineage>
        <taxon>Bacteria</taxon>
        <taxon>Candidatus Blackallbacteria</taxon>
    </lineage>
</organism>
<evidence type="ECO:0000256" key="11">
    <source>
        <dbReference type="ARBA" id="ARBA00069372"/>
    </source>
</evidence>
<dbReference type="FunFam" id="1.10.1040.10:FF:000001">
    <property type="entry name" value="Glycerol-3-phosphate dehydrogenase [NAD(P)+]"/>
    <property type="match status" value="1"/>
</dbReference>
<name>A0A2M7G3A6_9BACT</name>
<dbReference type="GO" id="GO:0008654">
    <property type="term" value="P:phospholipid biosynthetic process"/>
    <property type="evidence" value="ECO:0007669"/>
    <property type="project" value="UniProtKB-KW"/>
</dbReference>
<dbReference type="GO" id="GO:0005829">
    <property type="term" value="C:cytosol"/>
    <property type="evidence" value="ECO:0007669"/>
    <property type="project" value="TreeGrafter"/>
</dbReference>
<feature type="binding site" evidence="13">
    <location>
        <position position="13"/>
    </location>
    <ligand>
        <name>NADPH</name>
        <dbReference type="ChEBI" id="CHEBI:57783"/>
    </ligand>
</feature>
<dbReference type="GO" id="GO:0046167">
    <property type="term" value="P:glycerol-3-phosphate biosynthetic process"/>
    <property type="evidence" value="ECO:0007669"/>
    <property type="project" value="UniProtKB-UniRule"/>
</dbReference>
<feature type="binding site" evidence="13">
    <location>
        <position position="281"/>
    </location>
    <ligand>
        <name>NADPH</name>
        <dbReference type="ChEBI" id="CHEBI:57783"/>
    </ligand>
</feature>
<feature type="binding site" evidence="15">
    <location>
        <position position="108"/>
    </location>
    <ligand>
        <name>substrate</name>
    </ligand>
</feature>
<comment type="caution">
    <text evidence="13">Lacks conserved residue(s) required for the propagation of feature annotation.</text>
</comment>
<keyword evidence="4 13" id="KW-0560">Oxidoreductase</keyword>
<evidence type="ECO:0000256" key="12">
    <source>
        <dbReference type="ARBA" id="ARBA00080511"/>
    </source>
</evidence>
<dbReference type="GO" id="GO:0005975">
    <property type="term" value="P:carbohydrate metabolic process"/>
    <property type="evidence" value="ECO:0007669"/>
    <property type="project" value="InterPro"/>
</dbReference>
<feature type="binding site" evidence="13">
    <location>
        <position position="108"/>
    </location>
    <ligand>
        <name>NADPH</name>
        <dbReference type="ChEBI" id="CHEBI:57783"/>
    </ligand>
</feature>
<dbReference type="InterPro" id="IPR011128">
    <property type="entry name" value="G3P_DH_NAD-dep_N"/>
</dbReference>
<feature type="binding site" evidence="13">
    <location>
        <position position="279"/>
    </location>
    <ligand>
        <name>NADPH</name>
        <dbReference type="ChEBI" id="CHEBI:57783"/>
    </ligand>
</feature>
<feature type="binding site" evidence="15">
    <location>
        <begin position="255"/>
        <end position="256"/>
    </location>
    <ligand>
        <name>substrate</name>
    </ligand>
</feature>
<evidence type="ECO:0000256" key="2">
    <source>
        <dbReference type="ARBA" id="ARBA00022516"/>
    </source>
</evidence>
<feature type="domain" description="Glycerol-3-phosphate dehydrogenase NAD-dependent N-terminal" evidence="18">
    <location>
        <begin position="7"/>
        <end position="159"/>
    </location>
</feature>
<dbReference type="GO" id="GO:0141153">
    <property type="term" value="F:glycerol-3-phosphate dehydrogenase (NADP+) activity"/>
    <property type="evidence" value="ECO:0007669"/>
    <property type="project" value="RHEA"/>
</dbReference>
<feature type="binding site" evidence="13">
    <location>
        <position position="254"/>
    </location>
    <ligand>
        <name>sn-glycerol 3-phosphate</name>
        <dbReference type="ChEBI" id="CHEBI:57597"/>
    </ligand>
</feature>
<feature type="binding site" evidence="13">
    <location>
        <position position="34"/>
    </location>
    <ligand>
        <name>NADPH</name>
        <dbReference type="ChEBI" id="CHEBI:57783"/>
    </ligand>
</feature>
<keyword evidence="8 13" id="KW-1208">Phospholipid metabolism</keyword>
<reference evidence="20 21" key="1">
    <citation type="submission" date="2017-09" db="EMBL/GenBank/DDBJ databases">
        <title>Depth-based differentiation of microbial function through sediment-hosted aquifers and enrichment of novel symbionts in the deep terrestrial subsurface.</title>
        <authorList>
            <person name="Probst A.J."/>
            <person name="Ladd B."/>
            <person name="Jarett J.K."/>
            <person name="Geller-Mcgrath D.E."/>
            <person name="Sieber C.M."/>
            <person name="Emerson J.B."/>
            <person name="Anantharaman K."/>
            <person name="Thomas B.C."/>
            <person name="Malmstrom R."/>
            <person name="Stieglmeier M."/>
            <person name="Klingl A."/>
            <person name="Woyke T."/>
            <person name="Ryan C.M."/>
            <person name="Banfield J.F."/>
        </authorList>
    </citation>
    <scope>NUCLEOTIDE SEQUENCE [LARGE SCALE GENOMIC DNA]</scope>
    <source>
        <strain evidence="20">CG17_big_fil_post_rev_8_21_14_2_50_48_46</strain>
    </source>
</reference>
<feature type="binding site" evidence="13">
    <location>
        <position position="255"/>
    </location>
    <ligand>
        <name>NADPH</name>
        <dbReference type="ChEBI" id="CHEBI:57783"/>
    </ligand>
</feature>
<dbReference type="Proteomes" id="UP000231019">
    <property type="component" value="Unassembled WGS sequence"/>
</dbReference>
<dbReference type="InterPro" id="IPR006109">
    <property type="entry name" value="G3P_DH_NAD-dep_C"/>
</dbReference>
<feature type="binding site" evidence="13">
    <location>
        <position position="256"/>
    </location>
    <ligand>
        <name>sn-glycerol 3-phosphate</name>
        <dbReference type="ChEBI" id="CHEBI:57597"/>
    </ligand>
</feature>
<feature type="binding site" evidence="16">
    <location>
        <begin position="10"/>
        <end position="15"/>
    </location>
    <ligand>
        <name>NAD(+)</name>
        <dbReference type="ChEBI" id="CHEBI:57540"/>
    </ligand>
</feature>
<evidence type="ECO:0000256" key="10">
    <source>
        <dbReference type="ARBA" id="ARBA00066687"/>
    </source>
</evidence>
<dbReference type="Pfam" id="PF07479">
    <property type="entry name" value="NAD_Gly3P_dh_C"/>
    <property type="match status" value="1"/>
</dbReference>
<comment type="catalytic activity">
    <reaction evidence="13">
        <text>sn-glycerol 3-phosphate + NAD(+) = dihydroxyacetone phosphate + NADH + H(+)</text>
        <dbReference type="Rhea" id="RHEA:11092"/>
        <dbReference type="ChEBI" id="CHEBI:15378"/>
        <dbReference type="ChEBI" id="CHEBI:57540"/>
        <dbReference type="ChEBI" id="CHEBI:57597"/>
        <dbReference type="ChEBI" id="CHEBI:57642"/>
        <dbReference type="ChEBI" id="CHEBI:57945"/>
        <dbReference type="EC" id="1.1.1.94"/>
    </reaction>
</comment>
<dbReference type="GO" id="GO:0141152">
    <property type="term" value="F:glycerol-3-phosphate dehydrogenase (NAD+) activity"/>
    <property type="evidence" value="ECO:0007669"/>
    <property type="project" value="RHEA"/>
</dbReference>
<protein>
    <recommendedName>
        <fullName evidence="11 13">Glycerol-3-phosphate dehydrogenase [NAD(P)+]</fullName>
        <ecNumber evidence="10 13">1.1.1.94</ecNumber>
    </recommendedName>
    <alternativeName>
        <fullName evidence="13">NAD(P)(+)-dependent glycerol-3-phosphate dehydrogenase</fullName>
    </alternativeName>
    <alternativeName>
        <fullName evidence="12 13">NAD(P)H-dependent dihydroxyacetone-phosphate reductase</fullName>
    </alternativeName>
</protein>
<feature type="active site" description="Proton acceptor" evidence="13 14">
    <location>
        <position position="191"/>
    </location>
</feature>
<evidence type="ECO:0000256" key="15">
    <source>
        <dbReference type="PIRSR" id="PIRSR000114-2"/>
    </source>
</evidence>
<feature type="binding site" evidence="16">
    <location>
        <position position="255"/>
    </location>
    <ligand>
        <name>NAD(+)</name>
        <dbReference type="ChEBI" id="CHEBI:57540"/>
    </ligand>
</feature>
<evidence type="ECO:0000256" key="17">
    <source>
        <dbReference type="RuleBase" id="RU000437"/>
    </source>
</evidence>
<evidence type="ECO:0000256" key="13">
    <source>
        <dbReference type="HAMAP-Rule" id="MF_00394"/>
    </source>
</evidence>
<evidence type="ECO:0000256" key="1">
    <source>
        <dbReference type="ARBA" id="ARBA00011009"/>
    </source>
</evidence>
<comment type="pathway">
    <text evidence="13">Membrane lipid metabolism; glycerophospholipid metabolism.</text>
</comment>
<sequence length="336" mass="36711">MKTLSAAVIGGGSWGTAIAYLLSQGGCDVTFWMRNADTAAEINQTRLNSRYSGDMVLAENIRATTDLEEAVRTNPLIFLVVTSASARQVLHDIGPFLNGSHVLVHCIKGFEHSTYKRISTIIREETCCRKMGVLSGPNLAKEILQNHPGATVIASPYEEVVRRVQEVMITSRFRVYGHRDVTGVEIAGALKNIIALASGMSNGLGFQHNTQSLLLTRGLVEITRFGLEMGSQASTFRGLAGMGDLIATCSSQLSRNYQVGYHLAKGEGLSKVLSDLGYVAEGVPTTRSVYYMSRDKGISMPITEAIFHILEGHLSPRKAIETLMTKEYKYEEEFPG</sequence>
<accession>A0A2M7G3A6</accession>
<evidence type="ECO:0000313" key="21">
    <source>
        <dbReference type="Proteomes" id="UP000231019"/>
    </source>
</evidence>
<dbReference type="AlphaFoldDB" id="A0A2M7G3A6"/>
<dbReference type="EMBL" id="PFFQ01000041">
    <property type="protein sequence ID" value="PIW15932.1"/>
    <property type="molecule type" value="Genomic_DNA"/>
</dbReference>
<dbReference type="Gene3D" id="1.10.1040.10">
    <property type="entry name" value="N-(1-d-carboxylethyl)-l-norvaline Dehydrogenase, domain 2"/>
    <property type="match status" value="1"/>
</dbReference>
<dbReference type="NCBIfam" id="NF000942">
    <property type="entry name" value="PRK00094.1-4"/>
    <property type="match status" value="1"/>
</dbReference>
<dbReference type="GO" id="GO:0051287">
    <property type="term" value="F:NAD binding"/>
    <property type="evidence" value="ECO:0007669"/>
    <property type="project" value="InterPro"/>
</dbReference>
<keyword evidence="13" id="KW-0963">Cytoplasm</keyword>
<dbReference type="InterPro" id="IPR008927">
    <property type="entry name" value="6-PGluconate_DH-like_C_sf"/>
</dbReference>
<dbReference type="PIRSF" id="PIRSF000114">
    <property type="entry name" value="Glycerol-3-P_dh"/>
    <property type="match status" value="1"/>
</dbReference>
<comment type="function">
    <text evidence="13">Catalyzes the reduction of the glycolytic intermediate dihydroxyacetone phosphate (DHAP) to sn-glycerol 3-phosphate (G3P), the key precursor for phospholipid synthesis.</text>
</comment>
<comment type="catalytic activity">
    <reaction evidence="9">
        <text>sn-glycerol 3-phosphate + NADP(+) = dihydroxyacetone phosphate + NADPH + H(+)</text>
        <dbReference type="Rhea" id="RHEA:11096"/>
        <dbReference type="ChEBI" id="CHEBI:15378"/>
        <dbReference type="ChEBI" id="CHEBI:57597"/>
        <dbReference type="ChEBI" id="CHEBI:57642"/>
        <dbReference type="ChEBI" id="CHEBI:57783"/>
        <dbReference type="ChEBI" id="CHEBI:58349"/>
        <dbReference type="EC" id="1.1.1.94"/>
    </reaction>
    <physiologicalReaction direction="right-to-left" evidence="9">
        <dbReference type="Rhea" id="RHEA:11098"/>
    </physiologicalReaction>
</comment>
<keyword evidence="13" id="KW-0547">Nucleotide-binding</keyword>
<comment type="caution">
    <text evidence="20">The sequence shown here is derived from an EMBL/GenBank/DDBJ whole genome shotgun (WGS) entry which is preliminary data.</text>
</comment>
<evidence type="ECO:0000256" key="14">
    <source>
        <dbReference type="PIRSR" id="PIRSR000114-1"/>
    </source>
</evidence>
<feature type="domain" description="Glycerol-3-phosphate dehydrogenase NAD-dependent C-terminal" evidence="19">
    <location>
        <begin position="180"/>
        <end position="321"/>
    </location>
</feature>
<keyword evidence="5 13" id="KW-0520">NAD</keyword>
<feature type="binding site" evidence="13">
    <location>
        <position position="244"/>
    </location>
    <ligand>
        <name>sn-glycerol 3-phosphate</name>
        <dbReference type="ChEBI" id="CHEBI:57597"/>
    </ligand>
</feature>
<evidence type="ECO:0000256" key="5">
    <source>
        <dbReference type="ARBA" id="ARBA00023027"/>
    </source>
</evidence>
<dbReference type="Gene3D" id="3.40.50.720">
    <property type="entry name" value="NAD(P)-binding Rossmann-like Domain"/>
    <property type="match status" value="1"/>
</dbReference>
<keyword evidence="3 13" id="KW-0521">NADP</keyword>
<evidence type="ECO:0000256" key="9">
    <source>
        <dbReference type="ARBA" id="ARBA00052716"/>
    </source>
</evidence>
<proteinExistence type="inferred from homology"/>
<dbReference type="SUPFAM" id="SSF48179">
    <property type="entry name" value="6-phosphogluconate dehydrogenase C-terminal domain-like"/>
    <property type="match status" value="1"/>
</dbReference>
<dbReference type="InterPro" id="IPR013328">
    <property type="entry name" value="6PGD_dom2"/>
</dbReference>
<feature type="binding site" evidence="13">
    <location>
        <position position="136"/>
    </location>
    <ligand>
        <name>sn-glycerol 3-phosphate</name>
        <dbReference type="ChEBI" id="CHEBI:57597"/>
    </ligand>
</feature>
<evidence type="ECO:0000259" key="18">
    <source>
        <dbReference type="Pfam" id="PF01210"/>
    </source>
</evidence>
<gene>
    <name evidence="13 20" type="primary">gpsA</name>
    <name evidence="20" type="ORF">COW36_14530</name>
</gene>
<evidence type="ECO:0000256" key="16">
    <source>
        <dbReference type="PIRSR" id="PIRSR000114-3"/>
    </source>
</evidence>
<dbReference type="UniPathway" id="UPA00940"/>
<dbReference type="GO" id="GO:0006650">
    <property type="term" value="P:glycerophospholipid metabolic process"/>
    <property type="evidence" value="ECO:0007669"/>
    <property type="project" value="UniProtKB-UniRule"/>
</dbReference>
<dbReference type="EC" id="1.1.1.94" evidence="10 13"/>
<feature type="binding site" evidence="16">
    <location>
        <position position="140"/>
    </location>
    <ligand>
        <name>NAD(+)</name>
        <dbReference type="ChEBI" id="CHEBI:57540"/>
    </ligand>
</feature>
<dbReference type="InterPro" id="IPR036291">
    <property type="entry name" value="NAD(P)-bd_dom_sf"/>
</dbReference>
<keyword evidence="7 13" id="KW-0594">Phospholipid biosynthesis</keyword>
<evidence type="ECO:0000259" key="19">
    <source>
        <dbReference type="Pfam" id="PF07479"/>
    </source>
</evidence>
<keyword evidence="2 13" id="KW-0444">Lipid biosynthesis</keyword>
<feature type="binding site" evidence="13">
    <location>
        <position position="255"/>
    </location>
    <ligand>
        <name>sn-glycerol 3-phosphate</name>
        <dbReference type="ChEBI" id="CHEBI:57597"/>
    </ligand>
</feature>
<evidence type="ECO:0000256" key="7">
    <source>
        <dbReference type="ARBA" id="ARBA00023209"/>
    </source>
</evidence>
<feature type="binding site" evidence="13">
    <location>
        <position position="140"/>
    </location>
    <ligand>
        <name>NADPH</name>
        <dbReference type="ChEBI" id="CHEBI:57783"/>
    </ligand>
</feature>
<dbReference type="Pfam" id="PF01210">
    <property type="entry name" value="NAD_Gly3P_dh_N"/>
    <property type="match status" value="1"/>
</dbReference>
<dbReference type="NCBIfam" id="NF000940">
    <property type="entry name" value="PRK00094.1-2"/>
    <property type="match status" value="1"/>
</dbReference>